<accession>A0A2P2JLG6</accession>
<feature type="domain" description="Cytochrome b561" evidence="16">
    <location>
        <begin position="167"/>
        <end position="365"/>
    </location>
</feature>
<keyword evidence="7 11" id="KW-0249">Electron transport</keyword>
<evidence type="ECO:0000259" key="15">
    <source>
        <dbReference type="PROSITE" id="PS50836"/>
    </source>
</evidence>
<dbReference type="FunFam" id="1.20.120.1770:FF:000007">
    <property type="entry name" value="Cytochrome b561 and DOMON domain-containing protein"/>
    <property type="match status" value="1"/>
</dbReference>
<dbReference type="InterPro" id="IPR006593">
    <property type="entry name" value="Cyt_b561/ferric_Rdtase_TM"/>
</dbReference>
<keyword evidence="12" id="KW-0408">Iron</keyword>
<keyword evidence="9 11" id="KW-0472">Membrane</keyword>
<evidence type="ECO:0000256" key="11">
    <source>
        <dbReference type="PIRNR" id="PIRNR037471"/>
    </source>
</evidence>
<dbReference type="PROSITE" id="PS50836">
    <property type="entry name" value="DOMON"/>
    <property type="match status" value="1"/>
</dbReference>
<dbReference type="InterPro" id="IPR045265">
    <property type="entry name" value="AIR12_DOMON"/>
</dbReference>
<name>A0A2P2JLG6_RHIMU</name>
<evidence type="ECO:0000256" key="5">
    <source>
        <dbReference type="ARBA" id="ARBA00022723"/>
    </source>
</evidence>
<comment type="subcellular location">
    <subcellularLocation>
        <location evidence="1">Membrane</location>
        <topology evidence="1">Multi-pass membrane protein</topology>
    </subcellularLocation>
</comment>
<evidence type="ECO:0000256" key="8">
    <source>
        <dbReference type="ARBA" id="ARBA00022989"/>
    </source>
</evidence>
<keyword evidence="3" id="KW-0349">Heme</keyword>
<dbReference type="CDD" id="cd08760">
    <property type="entry name" value="Cyt_b561_FRRS1_like"/>
    <property type="match status" value="1"/>
</dbReference>
<evidence type="ECO:0000256" key="4">
    <source>
        <dbReference type="ARBA" id="ARBA00022692"/>
    </source>
</evidence>
<feature type="binding site" description="axial binding residue" evidence="12">
    <location>
        <position position="274"/>
    </location>
    <ligand>
        <name>heme b</name>
        <dbReference type="ChEBI" id="CHEBI:60344"/>
        <label>1</label>
    </ligand>
    <ligandPart>
        <name>Fe</name>
        <dbReference type="ChEBI" id="CHEBI:18248"/>
    </ligandPart>
</feature>
<evidence type="ECO:0000256" key="6">
    <source>
        <dbReference type="ARBA" id="ARBA00022729"/>
    </source>
</evidence>
<feature type="domain" description="DOMON" evidence="15">
    <location>
        <begin position="47"/>
        <end position="161"/>
    </location>
</feature>
<dbReference type="InterPro" id="IPR005018">
    <property type="entry name" value="DOMON_domain"/>
</dbReference>
<evidence type="ECO:0000256" key="14">
    <source>
        <dbReference type="SAM" id="SignalP"/>
    </source>
</evidence>
<evidence type="ECO:0000256" key="3">
    <source>
        <dbReference type="ARBA" id="ARBA00022617"/>
    </source>
</evidence>
<dbReference type="GO" id="GO:0016020">
    <property type="term" value="C:membrane"/>
    <property type="evidence" value="ECO:0007669"/>
    <property type="project" value="UniProtKB-SubCell"/>
</dbReference>
<comment type="function">
    <text evidence="10">May act as a catecholamine-responsive trans-membrane electron transporter.</text>
</comment>
<dbReference type="PROSITE" id="PS50939">
    <property type="entry name" value="CYTOCHROME_B561"/>
    <property type="match status" value="1"/>
</dbReference>
<dbReference type="Pfam" id="PF04526">
    <property type="entry name" value="DUF568"/>
    <property type="match status" value="1"/>
</dbReference>
<evidence type="ECO:0000256" key="13">
    <source>
        <dbReference type="SAM" id="Phobius"/>
    </source>
</evidence>
<keyword evidence="4 13" id="KW-0812">Transmembrane</keyword>
<feature type="binding site" description="axial binding residue" evidence="12">
    <location>
        <position position="241"/>
    </location>
    <ligand>
        <name>heme b</name>
        <dbReference type="ChEBI" id="CHEBI:60344"/>
        <label>1</label>
    </ligand>
    <ligandPart>
        <name>Fe</name>
        <dbReference type="ChEBI" id="CHEBI:18248"/>
    </ligandPart>
</feature>
<dbReference type="Pfam" id="PF03188">
    <property type="entry name" value="Cytochrom_B561"/>
    <property type="match status" value="1"/>
</dbReference>
<feature type="signal peptide" evidence="14">
    <location>
        <begin position="1"/>
        <end position="24"/>
    </location>
</feature>
<comment type="cofactor">
    <cofactor evidence="11">
        <name>heme b</name>
        <dbReference type="ChEBI" id="CHEBI:60344"/>
    </cofactor>
    <text evidence="11">Binds 2 heme b groups non-covalently.</text>
</comment>
<keyword evidence="5 12" id="KW-0479">Metal-binding</keyword>
<evidence type="ECO:0000313" key="17">
    <source>
        <dbReference type="EMBL" id="MBW94304.1"/>
    </source>
</evidence>
<evidence type="ECO:0000256" key="2">
    <source>
        <dbReference type="ARBA" id="ARBA00022448"/>
    </source>
</evidence>
<organism evidence="17">
    <name type="scientific">Rhizophora mucronata</name>
    <name type="common">Asiatic mangrove</name>
    <dbReference type="NCBI Taxonomy" id="61149"/>
    <lineage>
        <taxon>Eukaryota</taxon>
        <taxon>Viridiplantae</taxon>
        <taxon>Streptophyta</taxon>
        <taxon>Embryophyta</taxon>
        <taxon>Tracheophyta</taxon>
        <taxon>Spermatophyta</taxon>
        <taxon>Magnoliopsida</taxon>
        <taxon>eudicotyledons</taxon>
        <taxon>Gunneridae</taxon>
        <taxon>Pentapetalae</taxon>
        <taxon>rosids</taxon>
        <taxon>fabids</taxon>
        <taxon>Malpighiales</taxon>
        <taxon>Rhizophoraceae</taxon>
        <taxon>Rhizophora</taxon>
    </lineage>
</organism>
<dbReference type="SMART" id="SM00665">
    <property type="entry name" value="B561"/>
    <property type="match status" value="1"/>
</dbReference>
<dbReference type="Gene3D" id="1.20.120.1770">
    <property type="match status" value="1"/>
</dbReference>
<feature type="transmembrane region" description="Helical" evidence="13">
    <location>
        <begin position="236"/>
        <end position="257"/>
    </location>
</feature>
<feature type="transmembrane region" description="Helical" evidence="13">
    <location>
        <begin position="206"/>
        <end position="224"/>
    </location>
</feature>
<proteinExistence type="predicted"/>
<dbReference type="PIRSF" id="PIRSF037471">
    <property type="entry name" value="UCP037471"/>
    <property type="match status" value="1"/>
</dbReference>
<sequence>MARSSRTVLLSCVLLFSMCVQSLAQDCSSYSFSSNKNFDSCISLPVLSSHLHWTFYSLNNTVDIAFRRTGATPSNWIAWGLNPSSAKMVGSQALMAYQLSNGTMRAYTTDVESTSPSMQPGSISFGVPNISAMYTNGDMIIFATLQLNSNLLSTNQVWQEGTVRGDSPTPHAMNSENMQSVGTINFQSGAATGGGNSKIHRKNVHGVLNAVSWGILMPIGIIIARYLKVSETAGAAWFYLHVACQSSAYVIGVAGWATGIKLGKDSPGITYHKHRNIGITLFCLGTLQVLALLLRPKPEHKYRMYWNFYHWTVGYAIIILAIINIYEGFDVLDGQKNWKWAYTGIIICLGAIAALLEAITWLIVLRRKKAVRSDKYGNGENGVNGYGNRSHQTV</sequence>
<feature type="binding site" description="axial binding residue" evidence="12">
    <location>
        <position position="310"/>
    </location>
    <ligand>
        <name>heme b</name>
        <dbReference type="ChEBI" id="CHEBI:60344"/>
        <label>1</label>
    </ligand>
    <ligandPart>
        <name>Fe</name>
        <dbReference type="ChEBI" id="CHEBI:18248"/>
    </ligandPart>
</feature>
<dbReference type="EMBL" id="GGEC01013821">
    <property type="protein sequence ID" value="MBW94304.1"/>
    <property type="molecule type" value="Transcribed_RNA"/>
</dbReference>
<dbReference type="CDD" id="cd09629">
    <property type="entry name" value="DOMON_CIL1_like"/>
    <property type="match status" value="1"/>
</dbReference>
<keyword evidence="2 11" id="KW-0813">Transport</keyword>
<dbReference type="InterPro" id="IPR017214">
    <property type="entry name" value="UCP037471"/>
</dbReference>
<evidence type="ECO:0000256" key="7">
    <source>
        <dbReference type="ARBA" id="ARBA00022982"/>
    </source>
</evidence>
<keyword evidence="6 14" id="KW-0732">Signal</keyword>
<evidence type="ECO:0000256" key="12">
    <source>
        <dbReference type="PIRSR" id="PIRSR037471-1"/>
    </source>
</evidence>
<dbReference type="PANTHER" id="PTHR23130:SF199">
    <property type="entry name" value="CYTOCHROME B561 AND DOMON DOMAIN-CONTAINING PROTEIN"/>
    <property type="match status" value="1"/>
</dbReference>
<dbReference type="AlphaFoldDB" id="A0A2P2JLG6"/>
<evidence type="ECO:0000256" key="9">
    <source>
        <dbReference type="ARBA" id="ARBA00023136"/>
    </source>
</evidence>
<feature type="transmembrane region" description="Helical" evidence="13">
    <location>
        <begin position="341"/>
        <end position="365"/>
    </location>
</feature>
<feature type="transmembrane region" description="Helical" evidence="13">
    <location>
        <begin position="306"/>
        <end position="326"/>
    </location>
</feature>
<dbReference type="PANTHER" id="PTHR23130">
    <property type="entry name" value="CYTOCHROME B561 AND DOMON DOMAIN-CONTAINING PROTEIN"/>
    <property type="match status" value="1"/>
</dbReference>
<keyword evidence="8 13" id="KW-1133">Transmembrane helix</keyword>
<evidence type="ECO:0000259" key="16">
    <source>
        <dbReference type="PROSITE" id="PS50939"/>
    </source>
</evidence>
<dbReference type="GO" id="GO:0046872">
    <property type="term" value="F:metal ion binding"/>
    <property type="evidence" value="ECO:0007669"/>
    <property type="project" value="UniProtKB-KW"/>
</dbReference>
<feature type="transmembrane region" description="Helical" evidence="13">
    <location>
        <begin position="277"/>
        <end position="294"/>
    </location>
</feature>
<evidence type="ECO:0000256" key="1">
    <source>
        <dbReference type="ARBA" id="ARBA00004141"/>
    </source>
</evidence>
<reference evidence="17" key="1">
    <citation type="submission" date="2018-02" db="EMBL/GenBank/DDBJ databases">
        <title>Rhizophora mucronata_Transcriptome.</title>
        <authorList>
            <person name="Meera S.P."/>
            <person name="Sreeshan A."/>
            <person name="Augustine A."/>
        </authorList>
    </citation>
    <scope>NUCLEOTIDE SEQUENCE</scope>
    <source>
        <tissue evidence="17">Leaf</tissue>
    </source>
</reference>
<evidence type="ECO:0000256" key="10">
    <source>
        <dbReference type="ARBA" id="ARBA00053871"/>
    </source>
</evidence>
<protein>
    <recommendedName>
        <fullName evidence="11">Cytochrome b561 and DOMON domain-containing protein</fullName>
    </recommendedName>
</protein>
<feature type="chain" id="PRO_5015161789" description="Cytochrome b561 and DOMON domain-containing protein" evidence="14">
    <location>
        <begin position="25"/>
        <end position="394"/>
    </location>
</feature>
<feature type="binding site" description="axial binding residue" evidence="12">
    <location>
        <position position="205"/>
    </location>
    <ligand>
        <name>heme b</name>
        <dbReference type="ChEBI" id="CHEBI:60344"/>
        <label>1</label>
    </ligand>
    <ligandPart>
        <name>Fe</name>
        <dbReference type="ChEBI" id="CHEBI:18248"/>
    </ligandPart>
</feature>